<name>W0FPJ4_9BACT</name>
<evidence type="ECO:0008006" key="3">
    <source>
        <dbReference type="Google" id="ProtNLM"/>
    </source>
</evidence>
<evidence type="ECO:0000256" key="1">
    <source>
        <dbReference type="SAM" id="SignalP"/>
    </source>
</evidence>
<dbReference type="EMBL" id="KC246810">
    <property type="protein sequence ID" value="AHF24910.1"/>
    <property type="molecule type" value="Genomic_DNA"/>
</dbReference>
<evidence type="ECO:0000313" key="2">
    <source>
        <dbReference type="EMBL" id="AHF24910.1"/>
    </source>
</evidence>
<reference evidence="2" key="1">
    <citation type="journal article" date="2013" name="PLoS ONE">
        <title>Metagenomic insights into the carbohydrate-active enzymes carried by the microorganisms adhering to solid digesta in the rumen of cows.</title>
        <authorList>
            <person name="Wang L."/>
            <person name="Hatem A."/>
            <person name="Catalyurek U.V."/>
            <person name="Morrison M."/>
            <person name="Yu Z."/>
        </authorList>
    </citation>
    <scope>NUCLEOTIDE SEQUENCE</scope>
</reference>
<organism evidence="2">
    <name type="scientific">uncultured bacterium Contig203</name>
    <dbReference type="NCBI Taxonomy" id="1393530"/>
    <lineage>
        <taxon>Bacteria</taxon>
        <taxon>environmental samples</taxon>
    </lineage>
</organism>
<proteinExistence type="predicted"/>
<accession>W0FPJ4</accession>
<protein>
    <recommendedName>
        <fullName evidence="3">WG repeat-containing protein</fullName>
    </recommendedName>
</protein>
<keyword evidence="1" id="KW-0732">Signal</keyword>
<feature type="signal peptide" evidence="1">
    <location>
        <begin position="1"/>
        <end position="19"/>
    </location>
</feature>
<dbReference type="SUPFAM" id="SSF63829">
    <property type="entry name" value="Calcium-dependent phosphotriesterase"/>
    <property type="match status" value="1"/>
</dbReference>
<dbReference type="AlphaFoldDB" id="W0FPJ4"/>
<feature type="chain" id="PRO_5004788877" description="WG repeat-containing protein" evidence="1">
    <location>
        <begin position="20"/>
        <end position="495"/>
    </location>
</feature>
<sequence>MRKIWSFMLAILLSVSLGAVPGTAEQADCVRNAAQVCWAGGDFAAVKAGEDEPAKLVRLSDGQTVLEQVDHICSTGGYACAETPEGTWLISADGTAVPLGKDFAGGSESYPVMGRYGLFFGSSEGQMCVFDPEAGTYTFLPDVYDSFWHDIELYRDGDGTVFAVLSDGQIFRADGKTVLKKGKYDFVRNCDYGYITNGYVCANDEKGAAVISVSTGEEVARFDGYYWLRYDGECMIYPDNTASIGGEMEDGYINGYPTRIVGLDGAVLKDLPDAQFFEERFAQSTPAPVYRIAVTDGQYGGGYYNVLTDRTYMYTEAGESAYTVESVTCPETGMDYSYDQVWENYVCDQTGETFADLDELINDGEAVPERAEKYRPVNERVPWVERTEKGYQMVCAPDGRILGSRYWKDLPWYWEKSIEGISGRYPFDGRKACAVKGMNGLCGVIDLEGRMIVPAEYDEVQYLSSFSADPREDGFCIAACRDGQWYLFSSEGEMR</sequence>